<keyword evidence="1" id="KW-0812">Transmembrane</keyword>
<proteinExistence type="predicted"/>
<keyword evidence="3" id="KW-1185">Reference proteome</keyword>
<feature type="transmembrane region" description="Helical" evidence="1">
    <location>
        <begin position="55"/>
        <end position="77"/>
    </location>
</feature>
<name>A0A375YXD8_MYCSH</name>
<evidence type="ECO:0000313" key="3">
    <source>
        <dbReference type="Proteomes" id="UP000252015"/>
    </source>
</evidence>
<protein>
    <submittedName>
        <fullName evidence="2">Uncharacterized protein</fullName>
    </submittedName>
</protein>
<gene>
    <name evidence="2" type="ORF">MSP7336_01786</name>
</gene>
<accession>A0A375YXD8</accession>
<dbReference type="AlphaFoldDB" id="A0A375YXD8"/>
<sequence length="90" mass="9559">MSVSSVLSAVKAWAIRTWEDRAKVRRNLIVAIAHITAVIAAFQFAFPNLPEQGTIALATATRFLTSFSVFLASAAVGKIVGGVQARKSGQ</sequence>
<keyword evidence="1" id="KW-0472">Membrane</keyword>
<dbReference type="RefSeq" id="WP_181786672.1">
    <property type="nucleotide sequence ID" value="NZ_UEGW01000001.1"/>
</dbReference>
<dbReference type="Proteomes" id="UP000252015">
    <property type="component" value="Unassembled WGS sequence"/>
</dbReference>
<reference evidence="2 3" key="1">
    <citation type="submission" date="2018-05" db="EMBL/GenBank/DDBJ databases">
        <authorList>
            <consortium name="IHU Genomes"/>
        </authorList>
    </citation>
    <scope>NUCLEOTIDE SEQUENCE [LARGE SCALE GENOMIC DNA]</scope>
    <source>
        <strain evidence="2 3">P7336</strain>
    </source>
</reference>
<keyword evidence="1" id="KW-1133">Transmembrane helix</keyword>
<dbReference type="EMBL" id="UEGW01000001">
    <property type="protein sequence ID" value="SRX93548.1"/>
    <property type="molecule type" value="Genomic_DNA"/>
</dbReference>
<evidence type="ECO:0000256" key="1">
    <source>
        <dbReference type="SAM" id="Phobius"/>
    </source>
</evidence>
<feature type="transmembrane region" description="Helical" evidence="1">
    <location>
        <begin position="28"/>
        <end position="49"/>
    </location>
</feature>
<evidence type="ECO:0000313" key="2">
    <source>
        <dbReference type="EMBL" id="SRX93548.1"/>
    </source>
</evidence>
<organism evidence="2 3">
    <name type="scientific">Mycobacterium shimoidei</name>
    <dbReference type="NCBI Taxonomy" id="29313"/>
    <lineage>
        <taxon>Bacteria</taxon>
        <taxon>Bacillati</taxon>
        <taxon>Actinomycetota</taxon>
        <taxon>Actinomycetes</taxon>
        <taxon>Mycobacteriales</taxon>
        <taxon>Mycobacteriaceae</taxon>
        <taxon>Mycobacterium</taxon>
    </lineage>
</organism>